<dbReference type="Gene3D" id="3.40.50.720">
    <property type="entry name" value="NAD(P)-binding Rossmann-like Domain"/>
    <property type="match status" value="1"/>
</dbReference>
<dbReference type="GO" id="GO:0016491">
    <property type="term" value="F:oxidoreductase activity"/>
    <property type="evidence" value="ECO:0007669"/>
    <property type="project" value="UniProtKB-KW"/>
</dbReference>
<evidence type="ECO:0000256" key="1">
    <source>
        <dbReference type="ARBA" id="ARBA00006484"/>
    </source>
</evidence>
<dbReference type="FunFam" id="3.40.50.720:FF:000084">
    <property type="entry name" value="Short-chain dehydrogenase reductase"/>
    <property type="match status" value="1"/>
</dbReference>
<dbReference type="PROSITE" id="PS00061">
    <property type="entry name" value="ADH_SHORT"/>
    <property type="match status" value="1"/>
</dbReference>
<accession>A0A3S0HVZ2</accession>
<keyword evidence="5" id="KW-1185">Reference proteome</keyword>
<evidence type="ECO:0000256" key="3">
    <source>
        <dbReference type="ARBA" id="ARBA00023027"/>
    </source>
</evidence>
<comment type="caution">
    <text evidence="4">The sequence shown here is derived from an EMBL/GenBank/DDBJ whole genome shotgun (WGS) entry which is preliminary data.</text>
</comment>
<dbReference type="PANTHER" id="PTHR43477">
    <property type="entry name" value="DIHYDROANTICAPSIN 7-DEHYDROGENASE"/>
    <property type="match status" value="1"/>
</dbReference>
<evidence type="ECO:0000256" key="2">
    <source>
        <dbReference type="ARBA" id="ARBA00023002"/>
    </source>
</evidence>
<dbReference type="EMBL" id="RXMA01000016">
    <property type="protein sequence ID" value="RTR18071.1"/>
    <property type="molecule type" value="Genomic_DNA"/>
</dbReference>
<keyword evidence="3" id="KW-0520">NAD</keyword>
<evidence type="ECO:0000313" key="4">
    <source>
        <dbReference type="EMBL" id="RTR18071.1"/>
    </source>
</evidence>
<keyword evidence="2" id="KW-0560">Oxidoreductase</keyword>
<sequence>MANRLNGKTAIVTAAAQGMGRAAALAFAAEGARVIATDINTALLAELDGTPGLTTRRLDVCDPADIAAFAAETPAPSVLFNCAGFVHAGTVLDCDEEAFDRSVTLNVRSMYRMIRAFLPGMLEAGGGSIINMASVASSIIGAPNRFIYGTTKAAVIGLTKSVAADYVTRGLRVNAICPGTVDSPSLHDRMRALGDYETARAAFIARQPMGRLGTAEEVAALAVFLAADESAFMTGQAIAIDGGWSNT</sequence>
<protein>
    <submittedName>
        <fullName evidence="4">SDR family oxidoreductase</fullName>
    </submittedName>
</protein>
<dbReference type="InterPro" id="IPR020904">
    <property type="entry name" value="Sc_DH/Rdtase_CS"/>
</dbReference>
<dbReference type="SUPFAM" id="SSF51735">
    <property type="entry name" value="NAD(P)-binding Rossmann-fold domains"/>
    <property type="match status" value="1"/>
</dbReference>
<dbReference type="PANTHER" id="PTHR43477:SF4">
    <property type="entry name" value="DEHYDROGENASE_REDUCTASE SDR FAMILY MEMBER 6"/>
    <property type="match status" value="1"/>
</dbReference>
<dbReference type="InterPro" id="IPR036291">
    <property type="entry name" value="NAD(P)-bd_dom_sf"/>
</dbReference>
<comment type="similarity">
    <text evidence="1">Belongs to the short-chain dehydrogenases/reductases (SDR) family.</text>
</comment>
<name>A0A3S0HVZ2_9PROT</name>
<dbReference type="PRINTS" id="PR00081">
    <property type="entry name" value="GDHRDH"/>
</dbReference>
<proteinExistence type="inferred from homology"/>
<gene>
    <name evidence="4" type="ORF">EJ903_16350</name>
</gene>
<dbReference type="PRINTS" id="PR00080">
    <property type="entry name" value="SDRFAMILY"/>
</dbReference>
<dbReference type="InterPro" id="IPR051122">
    <property type="entry name" value="SDR_DHRS6-like"/>
</dbReference>
<evidence type="ECO:0000313" key="5">
    <source>
        <dbReference type="Proteomes" id="UP000277007"/>
    </source>
</evidence>
<dbReference type="OrthoDB" id="9789398at2"/>
<dbReference type="Proteomes" id="UP000277007">
    <property type="component" value="Unassembled WGS sequence"/>
</dbReference>
<dbReference type="AlphaFoldDB" id="A0A3S0HVZ2"/>
<organism evidence="4 5">
    <name type="scientific">Azospirillum griseum</name>
    <dbReference type="NCBI Taxonomy" id="2496639"/>
    <lineage>
        <taxon>Bacteria</taxon>
        <taxon>Pseudomonadati</taxon>
        <taxon>Pseudomonadota</taxon>
        <taxon>Alphaproteobacteria</taxon>
        <taxon>Rhodospirillales</taxon>
        <taxon>Azospirillaceae</taxon>
        <taxon>Azospirillum</taxon>
    </lineage>
</organism>
<reference evidence="4 5" key="1">
    <citation type="submission" date="2018-12" db="EMBL/GenBank/DDBJ databases">
        <authorList>
            <person name="Yang Y."/>
        </authorList>
    </citation>
    <scope>NUCLEOTIDE SEQUENCE [LARGE SCALE GENOMIC DNA]</scope>
    <source>
        <strain evidence="4 5">L-25-5w-1</strain>
    </source>
</reference>
<dbReference type="InterPro" id="IPR002347">
    <property type="entry name" value="SDR_fam"/>
</dbReference>
<dbReference type="RefSeq" id="WP_126617364.1">
    <property type="nucleotide sequence ID" value="NZ_JBHUCY010000054.1"/>
</dbReference>
<dbReference type="Pfam" id="PF13561">
    <property type="entry name" value="adh_short_C2"/>
    <property type="match status" value="1"/>
</dbReference>